<evidence type="ECO:0000313" key="1">
    <source>
        <dbReference type="EMBL" id="KDO25139.1"/>
    </source>
</evidence>
<dbReference type="InterPro" id="IPR001611">
    <property type="entry name" value="Leu-rich_rpt"/>
</dbReference>
<sequence>MALAKELPAWSLTVLDVSLNYIENAGIEALASALPHLPTLQRLDVSHNAGVLTFENTTTEQL</sequence>
<evidence type="ECO:0000313" key="2">
    <source>
        <dbReference type="Proteomes" id="UP000030745"/>
    </source>
</evidence>
<accession>A0A067C2Z6</accession>
<keyword evidence="2" id="KW-1185">Reference proteome</keyword>
<gene>
    <name evidence="1" type="ORF">SPRG_09287</name>
</gene>
<dbReference type="AlphaFoldDB" id="A0A067C2Z6"/>
<name>A0A067C2Z6_SAPPC</name>
<dbReference type="KEGG" id="spar:SPRG_09287"/>
<dbReference type="Pfam" id="PF13516">
    <property type="entry name" value="LRR_6"/>
    <property type="match status" value="2"/>
</dbReference>
<dbReference type="GeneID" id="24131460"/>
<dbReference type="EMBL" id="KK583235">
    <property type="protein sequence ID" value="KDO25139.1"/>
    <property type="molecule type" value="Genomic_DNA"/>
</dbReference>
<reference evidence="1 2" key="1">
    <citation type="journal article" date="2013" name="PLoS Genet.">
        <title>Distinctive expansion of potential virulence genes in the genome of the oomycete fish pathogen Saprolegnia parasitica.</title>
        <authorList>
            <person name="Jiang R.H."/>
            <person name="de Bruijn I."/>
            <person name="Haas B.J."/>
            <person name="Belmonte R."/>
            <person name="Lobach L."/>
            <person name="Christie J."/>
            <person name="van den Ackerveken G."/>
            <person name="Bottin A."/>
            <person name="Bulone V."/>
            <person name="Diaz-Moreno S.M."/>
            <person name="Dumas B."/>
            <person name="Fan L."/>
            <person name="Gaulin E."/>
            <person name="Govers F."/>
            <person name="Grenville-Briggs L.J."/>
            <person name="Horner N.R."/>
            <person name="Levin J.Z."/>
            <person name="Mammella M."/>
            <person name="Meijer H.J."/>
            <person name="Morris P."/>
            <person name="Nusbaum C."/>
            <person name="Oome S."/>
            <person name="Phillips A.J."/>
            <person name="van Rooyen D."/>
            <person name="Rzeszutek E."/>
            <person name="Saraiva M."/>
            <person name="Secombes C.J."/>
            <person name="Seidl M.F."/>
            <person name="Snel B."/>
            <person name="Stassen J.H."/>
            <person name="Sykes S."/>
            <person name="Tripathy S."/>
            <person name="van den Berg H."/>
            <person name="Vega-Arreguin J.C."/>
            <person name="Wawra S."/>
            <person name="Young S.K."/>
            <person name="Zeng Q."/>
            <person name="Dieguez-Uribeondo J."/>
            <person name="Russ C."/>
            <person name="Tyler B.M."/>
            <person name="van West P."/>
        </authorList>
    </citation>
    <scope>NUCLEOTIDE SEQUENCE [LARGE SCALE GENOMIC DNA]</scope>
    <source>
        <strain evidence="1 2">CBS 223.65</strain>
    </source>
</reference>
<dbReference type="OrthoDB" id="120976at2759"/>
<organism evidence="1 2">
    <name type="scientific">Saprolegnia parasitica (strain CBS 223.65)</name>
    <dbReference type="NCBI Taxonomy" id="695850"/>
    <lineage>
        <taxon>Eukaryota</taxon>
        <taxon>Sar</taxon>
        <taxon>Stramenopiles</taxon>
        <taxon>Oomycota</taxon>
        <taxon>Saprolegniomycetes</taxon>
        <taxon>Saprolegniales</taxon>
        <taxon>Saprolegniaceae</taxon>
        <taxon>Saprolegnia</taxon>
    </lineage>
</organism>
<protein>
    <submittedName>
        <fullName evidence="1">Uncharacterized protein</fullName>
    </submittedName>
</protein>
<dbReference type="VEuPathDB" id="FungiDB:SPRG_09287"/>
<dbReference type="Proteomes" id="UP000030745">
    <property type="component" value="Unassembled WGS sequence"/>
</dbReference>
<proteinExistence type="predicted"/>
<dbReference type="InterPro" id="IPR032675">
    <property type="entry name" value="LRR_dom_sf"/>
</dbReference>
<dbReference type="RefSeq" id="XP_012204208.1">
    <property type="nucleotide sequence ID" value="XM_012348818.1"/>
</dbReference>
<dbReference type="Gene3D" id="3.80.10.10">
    <property type="entry name" value="Ribonuclease Inhibitor"/>
    <property type="match status" value="1"/>
</dbReference>
<dbReference type="SUPFAM" id="SSF52047">
    <property type="entry name" value="RNI-like"/>
    <property type="match status" value="1"/>
</dbReference>